<evidence type="ECO:0000313" key="3">
    <source>
        <dbReference type="Proteomes" id="UP001595891"/>
    </source>
</evidence>
<organism evidence="2 3">
    <name type="scientific">Sphaerisporangium corydalis</name>
    <dbReference type="NCBI Taxonomy" id="1441875"/>
    <lineage>
        <taxon>Bacteria</taxon>
        <taxon>Bacillati</taxon>
        <taxon>Actinomycetota</taxon>
        <taxon>Actinomycetes</taxon>
        <taxon>Streptosporangiales</taxon>
        <taxon>Streptosporangiaceae</taxon>
        <taxon>Sphaerisporangium</taxon>
    </lineage>
</organism>
<dbReference type="InterPro" id="IPR013096">
    <property type="entry name" value="Cupin_2"/>
</dbReference>
<accession>A0ABV9ECE5</accession>
<dbReference type="InterPro" id="IPR014710">
    <property type="entry name" value="RmlC-like_jellyroll"/>
</dbReference>
<comment type="caution">
    <text evidence="2">The sequence shown here is derived from an EMBL/GenBank/DDBJ whole genome shotgun (WGS) entry which is preliminary data.</text>
</comment>
<dbReference type="RefSeq" id="WP_262841293.1">
    <property type="nucleotide sequence ID" value="NZ_JANZYP010000004.1"/>
</dbReference>
<evidence type="ECO:0000259" key="1">
    <source>
        <dbReference type="Pfam" id="PF07883"/>
    </source>
</evidence>
<proteinExistence type="predicted"/>
<dbReference type="SUPFAM" id="SSF51182">
    <property type="entry name" value="RmlC-like cupins"/>
    <property type="match status" value="1"/>
</dbReference>
<evidence type="ECO:0000313" key="2">
    <source>
        <dbReference type="EMBL" id="MFC4585719.1"/>
    </source>
</evidence>
<sequence>MPERGMVEERPGGGVFEAPLLICDWAADGGVDGTTQWLGIDMTPHPTRVLKTRAATGRSLVTSGHLGADLLHLPAGEGFLPHTHPGDHLLIVVGGHGTITVDGAITATAPGQVYMVRGAVPHAVGAVTDHVILAVGAPHRLLDSPERQDLTEYSALLTSFGTISCRICGVAATGGEELEGLGCPHSPHRFG</sequence>
<dbReference type="Proteomes" id="UP001595891">
    <property type="component" value="Unassembled WGS sequence"/>
</dbReference>
<dbReference type="EMBL" id="JBHSFN010000003">
    <property type="protein sequence ID" value="MFC4585719.1"/>
    <property type="molecule type" value="Genomic_DNA"/>
</dbReference>
<name>A0ABV9ECE5_9ACTN</name>
<reference evidence="3" key="1">
    <citation type="journal article" date="2019" name="Int. J. Syst. Evol. Microbiol.">
        <title>The Global Catalogue of Microorganisms (GCM) 10K type strain sequencing project: providing services to taxonomists for standard genome sequencing and annotation.</title>
        <authorList>
            <consortium name="The Broad Institute Genomics Platform"/>
            <consortium name="The Broad Institute Genome Sequencing Center for Infectious Disease"/>
            <person name="Wu L."/>
            <person name="Ma J."/>
        </authorList>
    </citation>
    <scope>NUCLEOTIDE SEQUENCE [LARGE SCALE GENOMIC DNA]</scope>
    <source>
        <strain evidence="3">CCUG 49560</strain>
    </source>
</reference>
<dbReference type="InterPro" id="IPR011051">
    <property type="entry name" value="RmlC_Cupin_sf"/>
</dbReference>
<dbReference type="Pfam" id="PF07883">
    <property type="entry name" value="Cupin_2"/>
    <property type="match status" value="1"/>
</dbReference>
<feature type="domain" description="Cupin type-2" evidence="1">
    <location>
        <begin position="71"/>
        <end position="129"/>
    </location>
</feature>
<gene>
    <name evidence="2" type="ORF">ACFO8L_06540</name>
</gene>
<dbReference type="Gene3D" id="2.60.120.10">
    <property type="entry name" value="Jelly Rolls"/>
    <property type="match status" value="1"/>
</dbReference>
<keyword evidence="3" id="KW-1185">Reference proteome</keyword>
<protein>
    <submittedName>
        <fullName evidence="2">Cupin domain-containing protein</fullName>
    </submittedName>
</protein>